<reference evidence="2" key="1">
    <citation type="journal article" date="2013" name="PLoS ONE">
        <title>The Susceptibility of Pseudomonas aeruginosa Strains from Cystic Fibrosis Patients to Bacteriophages.</title>
        <authorList>
            <person name="Essoh C."/>
            <person name="Blouin Y."/>
            <person name="Loukou G."/>
            <person name="Cablanmian A."/>
            <person name="Lathro S."/>
            <person name="Kutter E."/>
            <person name="Thien H.V."/>
            <person name="Vergnaud G."/>
            <person name="Pourcel C."/>
        </authorList>
    </citation>
    <scope>NUCLEOTIDE SEQUENCE [LARGE SCALE GENOMIC DNA]</scope>
</reference>
<dbReference type="GeneID" id="14217051"/>
<evidence type="ECO:0000313" key="1">
    <source>
        <dbReference type="EMBL" id="CCN27153.1"/>
    </source>
</evidence>
<sequence length="517" mass="58047">MRYKMALERQEVKNPTGIVTDIAPADLPLDKWSFGNNVRFKNGKAHKALGHSPIFDTAQAPILDMFPFIRNNIPYWLLCSEKRLYLADGTTIIDVSPGQYSASVTNRWSVGSFNGVIFANDGVNPPHHLPPTESVFRVLPNFPANTTFRRLKSFKNFLVGLNVTSNSIEMPQMVWWSTSADAGGVPASWDPTDPTKDAGQNTLADTNGAIVDGVKLRDSFIIYKEDSVYSMRYIGGLYIFQFQQLFNDVGILGPNCAIEFDGNHFVVGHGDVYVHNGVQKQSVIDAQVRKFFFSDINPDNYQRTFVLADHVNTEMWVCYSSTRSEPGKHCDRAIIWNWKENTWSIRDLPNVLSGAYGIIDPKTSNLWDDDSNHWDTDTSVWGEGSYNPAKSSMIFTSFQDAKLFLFGETSTFSGQSFTSTLERSDIYLGDDRMMKTVSAVIPHITGNGVCNIWVGSAQVQGSGIRWKGPYPYRIGQDYKIDTKHVGRYIALKFDFASAGDWYFNGYTLEMAPKAGMR</sequence>
<name>K8DWH0_9CAUD</name>
<gene>
    <name evidence="1" type="ORF">BN425_orf_12</name>
</gene>
<dbReference type="EMBL" id="HF543949">
    <property type="protein sequence ID" value="CCN27153.1"/>
    <property type="molecule type" value="Genomic_DNA"/>
</dbReference>
<accession>K8DWH0</accession>
<dbReference type="Proteomes" id="UP000009397">
    <property type="component" value="Segment"/>
</dbReference>
<proteinExistence type="predicted"/>
<dbReference type="RefSeq" id="YP_007183220.1">
    <property type="nucleotide sequence ID" value="NC_019813.1"/>
</dbReference>
<protein>
    <submittedName>
        <fullName evidence="1">Constituent protein</fullName>
    </submittedName>
</protein>
<evidence type="ECO:0000313" key="2">
    <source>
        <dbReference type="Proteomes" id="UP000009397"/>
    </source>
</evidence>
<dbReference type="KEGG" id="vg:14217051"/>
<dbReference type="OrthoDB" id="1513at10239"/>
<organism evidence="1 2">
    <name type="scientific">Pseudomonas phage vB_PaeP_p2-10_Or1</name>
    <dbReference type="NCBI Taxonomy" id="1234701"/>
    <lineage>
        <taxon>Viruses</taxon>
        <taxon>Duplodnaviria</taxon>
        <taxon>Heunggongvirae</taxon>
        <taxon>Uroviricota</taxon>
        <taxon>Caudoviricetes</taxon>
        <taxon>Bruynoghevirus</taxon>
        <taxon>Bruynoghevirus PaP3</taxon>
    </lineage>
</organism>